<proteinExistence type="predicted"/>
<keyword evidence="5" id="KW-1185">Reference proteome</keyword>
<protein>
    <submittedName>
        <fullName evidence="4">Glycosyltransferase family 4 protein</fullName>
    </submittedName>
</protein>
<evidence type="ECO:0000256" key="1">
    <source>
        <dbReference type="ARBA" id="ARBA00022679"/>
    </source>
</evidence>
<dbReference type="EMBL" id="CP062983">
    <property type="protein sequence ID" value="QPC84453.1"/>
    <property type="molecule type" value="Genomic_DNA"/>
</dbReference>
<keyword evidence="1 4" id="KW-0808">Transferase</keyword>
<dbReference type="Pfam" id="PF13439">
    <property type="entry name" value="Glyco_transf_4"/>
    <property type="match status" value="1"/>
</dbReference>
<evidence type="ECO:0000259" key="2">
    <source>
        <dbReference type="Pfam" id="PF00534"/>
    </source>
</evidence>
<dbReference type="PANTHER" id="PTHR46401:SF2">
    <property type="entry name" value="GLYCOSYLTRANSFERASE WBBK-RELATED"/>
    <property type="match status" value="1"/>
</dbReference>
<organism evidence="4 5">
    <name type="scientific">Phototrophicus methaneseepsis</name>
    <dbReference type="NCBI Taxonomy" id="2710758"/>
    <lineage>
        <taxon>Bacteria</taxon>
        <taxon>Bacillati</taxon>
        <taxon>Chloroflexota</taxon>
        <taxon>Candidatus Thermofontia</taxon>
        <taxon>Phototrophicales</taxon>
        <taxon>Phototrophicaceae</taxon>
        <taxon>Phototrophicus</taxon>
    </lineage>
</organism>
<evidence type="ECO:0000313" key="5">
    <source>
        <dbReference type="Proteomes" id="UP000594468"/>
    </source>
</evidence>
<dbReference type="GO" id="GO:0009103">
    <property type="term" value="P:lipopolysaccharide biosynthetic process"/>
    <property type="evidence" value="ECO:0007669"/>
    <property type="project" value="TreeGrafter"/>
</dbReference>
<dbReference type="Gene3D" id="3.40.50.2000">
    <property type="entry name" value="Glycogen Phosphorylase B"/>
    <property type="match status" value="2"/>
</dbReference>
<dbReference type="RefSeq" id="WP_195172516.1">
    <property type="nucleotide sequence ID" value="NZ_CP062983.1"/>
</dbReference>
<feature type="domain" description="Glycosyltransferase subfamily 4-like N-terminal" evidence="3">
    <location>
        <begin position="57"/>
        <end position="173"/>
    </location>
</feature>
<reference evidence="4 5" key="1">
    <citation type="submission" date="2020-02" db="EMBL/GenBank/DDBJ databases">
        <authorList>
            <person name="Zheng R.K."/>
            <person name="Sun C.M."/>
        </authorList>
    </citation>
    <scope>NUCLEOTIDE SEQUENCE [LARGE SCALE GENOMIC DNA]</scope>
    <source>
        <strain evidence="5">rifampicinis</strain>
    </source>
</reference>
<feature type="domain" description="Glycosyl transferase family 1" evidence="2">
    <location>
        <begin position="188"/>
        <end position="347"/>
    </location>
</feature>
<dbReference type="InterPro" id="IPR001296">
    <property type="entry name" value="Glyco_trans_1"/>
</dbReference>
<dbReference type="Proteomes" id="UP000594468">
    <property type="component" value="Chromosome"/>
</dbReference>
<name>A0A7S8ECI3_9CHLR</name>
<dbReference type="InterPro" id="IPR028098">
    <property type="entry name" value="Glyco_trans_4-like_N"/>
</dbReference>
<dbReference type="SUPFAM" id="SSF53756">
    <property type="entry name" value="UDP-Glycosyltransferase/glycogen phosphorylase"/>
    <property type="match status" value="1"/>
</dbReference>
<sequence length="372" mass="41412">MHIGLNAHLLANEDSYRAAGIHNVIHNLLASMPALAPTDWHFTAMVNGSSTATYDNVTMQRAPFDTTSPLKRVIWEQAIQPFALSQFDLYHAMAFVMPVSVRVPSVVTIYDLTFLRYPQRLSRARRLYLQAFTARSCRHATRITAISHSTKADLIELLGLPDEKIDVTPLGYNRAMFRPLPQEDIAAFKAAKGLPDRFWLYLGTLEPRKNLVTLLEAYAQLPADDRLPLVLAGGKGWDYEPIFQSIEQHHLSEMVSTPGFIPSEDMALWYNSADCFVYPSVFEGFGLPVLEAMACGTPVITSNVSSLPEVAEGAGLTLPPHEVDAWTAALLKAYSDEKWRAQARTAGLNKAAQFTWENTAQRTIESYQKALA</sequence>
<accession>A0A7S8ECI3</accession>
<dbReference type="FunFam" id="3.40.50.2000:FF:000119">
    <property type="entry name" value="Glycosyl transferase group 1"/>
    <property type="match status" value="1"/>
</dbReference>
<dbReference type="Pfam" id="PF00534">
    <property type="entry name" value="Glycos_transf_1"/>
    <property type="match status" value="1"/>
</dbReference>
<dbReference type="AlphaFoldDB" id="A0A7S8ECI3"/>
<dbReference type="PANTHER" id="PTHR46401">
    <property type="entry name" value="GLYCOSYLTRANSFERASE WBBK-RELATED"/>
    <property type="match status" value="1"/>
</dbReference>
<dbReference type="CDD" id="cd03809">
    <property type="entry name" value="GT4_MtfB-like"/>
    <property type="match status" value="1"/>
</dbReference>
<evidence type="ECO:0000259" key="3">
    <source>
        <dbReference type="Pfam" id="PF13439"/>
    </source>
</evidence>
<evidence type="ECO:0000313" key="4">
    <source>
        <dbReference type="EMBL" id="QPC84453.1"/>
    </source>
</evidence>
<dbReference type="KEGG" id="pmet:G4Y79_08780"/>
<gene>
    <name evidence="4" type="ORF">G4Y79_08780</name>
</gene>
<dbReference type="GO" id="GO:0016757">
    <property type="term" value="F:glycosyltransferase activity"/>
    <property type="evidence" value="ECO:0007669"/>
    <property type="project" value="InterPro"/>
</dbReference>